<keyword evidence="9 13" id="KW-0413">Isomerase</keyword>
<dbReference type="Pfam" id="PF00293">
    <property type="entry name" value="NUDIX"/>
    <property type="match status" value="1"/>
</dbReference>
<evidence type="ECO:0000256" key="9">
    <source>
        <dbReference type="ARBA" id="ARBA00023235"/>
    </source>
</evidence>
<dbReference type="InterPro" id="IPR000086">
    <property type="entry name" value="NUDIX_hydrolase_dom"/>
</dbReference>
<dbReference type="SUPFAM" id="SSF55811">
    <property type="entry name" value="Nudix"/>
    <property type="match status" value="1"/>
</dbReference>
<dbReference type="AlphaFoldDB" id="A0A2H0N1B9"/>
<dbReference type="NCBIfam" id="TIGR02150">
    <property type="entry name" value="IPP_isom_1"/>
    <property type="match status" value="1"/>
</dbReference>
<keyword evidence="7" id="KW-0464">Manganese</keyword>
<gene>
    <name evidence="13" type="ORF">COV62_02765</name>
</gene>
<accession>A0A2H0N1B9</accession>
<evidence type="ECO:0000256" key="11">
    <source>
        <dbReference type="PIRSR" id="PIRSR018427-1"/>
    </source>
</evidence>
<comment type="similarity">
    <text evidence="2">Belongs to the IPP isomerase type 1 family.</text>
</comment>
<keyword evidence="5" id="KW-0479">Metal-binding</keyword>
<evidence type="ECO:0000313" key="13">
    <source>
        <dbReference type="EMBL" id="PIR01905.1"/>
    </source>
</evidence>
<dbReference type="InterPro" id="IPR056375">
    <property type="entry name" value="Idi_bact"/>
</dbReference>
<feature type="active site" evidence="11">
    <location>
        <position position="66"/>
    </location>
</feature>
<dbReference type="GO" id="GO:0004452">
    <property type="term" value="F:isopentenyl-diphosphate delta-isomerase activity"/>
    <property type="evidence" value="ECO:0007669"/>
    <property type="project" value="UniProtKB-UniRule"/>
</dbReference>
<dbReference type="EMBL" id="PCWK01000064">
    <property type="protein sequence ID" value="PIR01905.1"/>
    <property type="molecule type" value="Genomic_DNA"/>
</dbReference>
<evidence type="ECO:0000256" key="4">
    <source>
        <dbReference type="ARBA" id="ARBA00022490"/>
    </source>
</evidence>
<evidence type="ECO:0000256" key="6">
    <source>
        <dbReference type="ARBA" id="ARBA00022842"/>
    </source>
</evidence>
<dbReference type="NCBIfam" id="NF002995">
    <property type="entry name" value="PRK03759.1"/>
    <property type="match status" value="1"/>
</dbReference>
<feature type="domain" description="Nudix hydrolase" evidence="12">
    <location>
        <begin position="29"/>
        <end position="160"/>
    </location>
</feature>
<evidence type="ECO:0000256" key="5">
    <source>
        <dbReference type="ARBA" id="ARBA00022723"/>
    </source>
</evidence>
<feature type="active site" evidence="11">
    <location>
        <position position="112"/>
    </location>
</feature>
<reference evidence="13 14" key="1">
    <citation type="submission" date="2017-09" db="EMBL/GenBank/DDBJ databases">
        <title>Depth-based differentiation of microbial function through sediment-hosted aquifers and enrichment of novel symbionts in the deep terrestrial subsurface.</title>
        <authorList>
            <person name="Probst A.J."/>
            <person name="Ladd B."/>
            <person name="Jarett J.K."/>
            <person name="Geller-Mcgrath D.E."/>
            <person name="Sieber C.M."/>
            <person name="Emerson J.B."/>
            <person name="Anantharaman K."/>
            <person name="Thomas B.C."/>
            <person name="Malmstrom R."/>
            <person name="Stieglmeier M."/>
            <person name="Klingl A."/>
            <person name="Woyke T."/>
            <person name="Ryan C.M."/>
            <person name="Banfield J.F."/>
        </authorList>
    </citation>
    <scope>NUCLEOTIDE SEQUENCE [LARGE SCALE GENOMIC DNA]</scope>
    <source>
        <strain evidence="13">CG11_big_fil_rev_8_21_14_0_20_35_11</strain>
    </source>
</reference>
<dbReference type="PANTHER" id="PTHR10885:SF0">
    <property type="entry name" value="ISOPENTENYL-DIPHOSPHATE DELTA-ISOMERASE"/>
    <property type="match status" value="1"/>
</dbReference>
<sequence length="169" mass="19875">MDRKEIILVDEKDNQIGTGEKLQVHLKGRLHRAFSIFLFNSRGETLVQQRAKTKYHSAGLWSNSCCSHPGPDESLKQATQRRLKEELGIKCFLKEIFSFIYRVNLGNLIEYEFNHVFIGEFSGDPKPNKKEVQDWKWVTPRELKKDIRENPEKYSYWFKLILAKVLSSK</sequence>
<dbReference type="GO" id="GO:0009240">
    <property type="term" value="P:isopentenyl diphosphate biosynthetic process"/>
    <property type="evidence" value="ECO:0007669"/>
    <property type="project" value="TreeGrafter"/>
</dbReference>
<dbReference type="EC" id="5.3.3.2" evidence="3 10"/>
<dbReference type="Gene3D" id="3.90.79.10">
    <property type="entry name" value="Nucleoside Triphosphate Pyrophosphohydrolase"/>
    <property type="match status" value="1"/>
</dbReference>
<keyword evidence="6" id="KW-0460">Magnesium</keyword>
<dbReference type="PROSITE" id="PS51462">
    <property type="entry name" value="NUDIX"/>
    <property type="match status" value="1"/>
</dbReference>
<proteinExistence type="inferred from homology"/>
<dbReference type="GO" id="GO:0005737">
    <property type="term" value="C:cytoplasm"/>
    <property type="evidence" value="ECO:0007669"/>
    <property type="project" value="TreeGrafter"/>
</dbReference>
<dbReference type="HAMAP" id="MF_00202">
    <property type="entry name" value="Idi"/>
    <property type="match status" value="1"/>
</dbReference>
<dbReference type="CDD" id="cd02885">
    <property type="entry name" value="NUDIX_IPP_Isomerase"/>
    <property type="match status" value="1"/>
</dbReference>
<dbReference type="InterPro" id="IPR011876">
    <property type="entry name" value="IsopentenylPP_isomerase_typ1"/>
</dbReference>
<dbReference type="UniPathway" id="UPA00059">
    <property type="reaction ID" value="UER00104"/>
</dbReference>
<dbReference type="PANTHER" id="PTHR10885">
    <property type="entry name" value="ISOPENTENYL-DIPHOSPHATE DELTA-ISOMERASE"/>
    <property type="match status" value="1"/>
</dbReference>
<dbReference type="Proteomes" id="UP000231139">
    <property type="component" value="Unassembled WGS sequence"/>
</dbReference>
<dbReference type="PIRSF" id="PIRSF018427">
    <property type="entry name" value="Isopntndiph_ism"/>
    <property type="match status" value="1"/>
</dbReference>
<evidence type="ECO:0000259" key="12">
    <source>
        <dbReference type="PROSITE" id="PS51462"/>
    </source>
</evidence>
<dbReference type="InterPro" id="IPR015797">
    <property type="entry name" value="NUDIX_hydrolase-like_dom_sf"/>
</dbReference>
<evidence type="ECO:0000256" key="7">
    <source>
        <dbReference type="ARBA" id="ARBA00023211"/>
    </source>
</evidence>
<name>A0A2H0N1B9_9BACT</name>
<evidence type="ECO:0000256" key="2">
    <source>
        <dbReference type="ARBA" id="ARBA00007579"/>
    </source>
</evidence>
<protein>
    <recommendedName>
        <fullName evidence="3 10">Isopentenyl-diphosphate delta-isomerase</fullName>
        <ecNumber evidence="3 10">5.3.3.2</ecNumber>
    </recommendedName>
</protein>
<evidence type="ECO:0000256" key="10">
    <source>
        <dbReference type="NCBIfam" id="TIGR02150"/>
    </source>
</evidence>
<dbReference type="GO" id="GO:0050992">
    <property type="term" value="P:dimethylallyl diphosphate biosynthetic process"/>
    <property type="evidence" value="ECO:0007669"/>
    <property type="project" value="UniProtKB-UniPathway"/>
</dbReference>
<evidence type="ECO:0000256" key="1">
    <source>
        <dbReference type="ARBA" id="ARBA00004826"/>
    </source>
</evidence>
<keyword evidence="4" id="KW-0963">Cytoplasm</keyword>
<evidence type="ECO:0000256" key="8">
    <source>
        <dbReference type="ARBA" id="ARBA00023229"/>
    </source>
</evidence>
<evidence type="ECO:0000313" key="14">
    <source>
        <dbReference type="Proteomes" id="UP000231139"/>
    </source>
</evidence>
<evidence type="ECO:0000256" key="3">
    <source>
        <dbReference type="ARBA" id="ARBA00012057"/>
    </source>
</evidence>
<keyword evidence="8" id="KW-0414">Isoprene biosynthesis</keyword>
<dbReference type="GO" id="GO:0046872">
    <property type="term" value="F:metal ion binding"/>
    <property type="evidence" value="ECO:0007669"/>
    <property type="project" value="UniProtKB-KW"/>
</dbReference>
<organism evidence="13 14">
    <name type="scientific">Candidatus Nealsonbacteria bacterium CG11_big_fil_rev_8_21_14_0_20_35_11</name>
    <dbReference type="NCBI Taxonomy" id="1974713"/>
    <lineage>
        <taxon>Bacteria</taxon>
        <taxon>Candidatus Nealsoniibacteriota</taxon>
    </lineage>
</organism>
<comment type="caution">
    <text evidence="13">The sequence shown here is derived from an EMBL/GenBank/DDBJ whole genome shotgun (WGS) entry which is preliminary data.</text>
</comment>
<comment type="pathway">
    <text evidence="1">Isoprenoid biosynthesis; dimethylallyl diphosphate biosynthesis; dimethylallyl diphosphate from isopentenyl diphosphate: step 1/1.</text>
</comment>